<gene>
    <name evidence="15" type="ORF">FH608_010210</name>
</gene>
<proteinExistence type="predicted"/>
<evidence type="ECO:0000256" key="1">
    <source>
        <dbReference type="ARBA" id="ARBA00001947"/>
    </source>
</evidence>
<organism evidence="15 16">
    <name type="scientific">Nonomuraea phyllanthi</name>
    <dbReference type="NCBI Taxonomy" id="2219224"/>
    <lineage>
        <taxon>Bacteria</taxon>
        <taxon>Bacillati</taxon>
        <taxon>Actinomycetota</taxon>
        <taxon>Actinomycetes</taxon>
        <taxon>Streptosporangiales</taxon>
        <taxon>Streptosporangiaceae</taxon>
        <taxon>Nonomuraea</taxon>
    </lineage>
</organism>
<keyword evidence="9 13" id="KW-1133">Transmembrane helix</keyword>
<keyword evidence="16" id="KW-1185">Reference proteome</keyword>
<evidence type="ECO:0000256" key="13">
    <source>
        <dbReference type="SAM" id="Phobius"/>
    </source>
</evidence>
<keyword evidence="11 13" id="KW-0472">Membrane</keyword>
<evidence type="ECO:0000256" key="9">
    <source>
        <dbReference type="ARBA" id="ARBA00022989"/>
    </source>
</evidence>
<comment type="subcellular location">
    <subcellularLocation>
        <location evidence="2">Cell membrane</location>
        <topology evidence="2">Multi-pass membrane protein</topology>
    </subcellularLocation>
</comment>
<dbReference type="OrthoDB" id="155290at2"/>
<feature type="transmembrane region" description="Helical" evidence="13">
    <location>
        <begin position="43"/>
        <end position="62"/>
    </location>
</feature>
<keyword evidence="8" id="KW-0862">Zinc</keyword>
<keyword evidence="4 15" id="KW-0645">Protease</keyword>
<evidence type="ECO:0000256" key="8">
    <source>
        <dbReference type="ARBA" id="ARBA00022833"/>
    </source>
</evidence>
<dbReference type="Proteomes" id="UP000312512">
    <property type="component" value="Unassembled WGS sequence"/>
</dbReference>
<feature type="compositionally biased region" description="Low complexity" evidence="12">
    <location>
        <begin position="535"/>
        <end position="553"/>
    </location>
</feature>
<accession>A0A5C4WQB8</accession>
<name>A0A5C4WQB8_9ACTN</name>
<evidence type="ECO:0000313" key="16">
    <source>
        <dbReference type="Proteomes" id="UP000312512"/>
    </source>
</evidence>
<evidence type="ECO:0000256" key="10">
    <source>
        <dbReference type="ARBA" id="ARBA00023049"/>
    </source>
</evidence>
<dbReference type="InterPro" id="IPR001915">
    <property type="entry name" value="Peptidase_M48"/>
</dbReference>
<feature type="transmembrane region" description="Helical" evidence="13">
    <location>
        <begin position="7"/>
        <end position="31"/>
    </location>
</feature>
<dbReference type="GO" id="GO:0004222">
    <property type="term" value="F:metalloendopeptidase activity"/>
    <property type="evidence" value="ECO:0007669"/>
    <property type="project" value="InterPro"/>
</dbReference>
<evidence type="ECO:0000256" key="5">
    <source>
        <dbReference type="ARBA" id="ARBA00022692"/>
    </source>
</evidence>
<keyword evidence="10 15" id="KW-0482">Metalloprotease</keyword>
<evidence type="ECO:0000256" key="6">
    <source>
        <dbReference type="ARBA" id="ARBA00022723"/>
    </source>
</evidence>
<keyword evidence="3" id="KW-1003">Cell membrane</keyword>
<dbReference type="GO" id="GO:0046872">
    <property type="term" value="F:metal ion binding"/>
    <property type="evidence" value="ECO:0007669"/>
    <property type="project" value="UniProtKB-KW"/>
</dbReference>
<evidence type="ECO:0000256" key="12">
    <source>
        <dbReference type="SAM" id="MobiDB-lite"/>
    </source>
</evidence>
<accession>A0A5P9YNV1</accession>
<dbReference type="CDD" id="cd07328">
    <property type="entry name" value="M48_Ste24p_like"/>
    <property type="match status" value="1"/>
</dbReference>
<dbReference type="EMBL" id="VDLX02000003">
    <property type="protein sequence ID" value="KAB8195863.1"/>
    <property type="molecule type" value="Genomic_DNA"/>
</dbReference>
<keyword evidence="6" id="KW-0479">Metal-binding</keyword>
<dbReference type="PANTHER" id="PTHR43221:SF1">
    <property type="entry name" value="PROTEASE HTPX"/>
    <property type="match status" value="1"/>
</dbReference>
<evidence type="ECO:0000313" key="15">
    <source>
        <dbReference type="EMBL" id="KAB8195863.1"/>
    </source>
</evidence>
<dbReference type="InterPro" id="IPR050083">
    <property type="entry name" value="HtpX_protease"/>
</dbReference>
<feature type="domain" description="Peptidase M48" evidence="14">
    <location>
        <begin position="87"/>
        <end position="306"/>
    </location>
</feature>
<keyword evidence="7" id="KW-0378">Hydrolase</keyword>
<dbReference type="AlphaFoldDB" id="A0A5C4WQB8"/>
<protein>
    <submittedName>
        <fullName evidence="15">M48 family metalloprotease</fullName>
    </submittedName>
</protein>
<dbReference type="Gene3D" id="3.30.2010.10">
    <property type="entry name" value="Metalloproteases ('zincins'), catalytic domain"/>
    <property type="match status" value="1"/>
</dbReference>
<reference evidence="15 16" key="1">
    <citation type="submission" date="2019-10" db="EMBL/GenBank/DDBJ databases">
        <title>Nonomuraea sp. nov., isolated from Phyllanthus amarus.</title>
        <authorList>
            <person name="Klykleung N."/>
            <person name="Tanasupawat S."/>
        </authorList>
    </citation>
    <scope>NUCLEOTIDE SEQUENCE [LARGE SCALE GENOMIC DNA]</scope>
    <source>
        <strain evidence="15 16">PA1-10</strain>
    </source>
</reference>
<comment type="cofactor">
    <cofactor evidence="1">
        <name>Zn(2+)</name>
        <dbReference type="ChEBI" id="CHEBI:29105"/>
    </cofactor>
</comment>
<dbReference type="Pfam" id="PF01435">
    <property type="entry name" value="Peptidase_M48"/>
    <property type="match status" value="1"/>
</dbReference>
<feature type="compositionally biased region" description="Low complexity" evidence="12">
    <location>
        <begin position="493"/>
        <end position="502"/>
    </location>
</feature>
<evidence type="ECO:0000256" key="7">
    <source>
        <dbReference type="ARBA" id="ARBA00022801"/>
    </source>
</evidence>
<evidence type="ECO:0000256" key="2">
    <source>
        <dbReference type="ARBA" id="ARBA00004651"/>
    </source>
</evidence>
<keyword evidence="5 13" id="KW-0812">Transmembrane</keyword>
<dbReference type="RefSeq" id="WP_139630180.1">
    <property type="nucleotide sequence ID" value="NZ_CP045572.1"/>
</dbReference>
<evidence type="ECO:0000256" key="3">
    <source>
        <dbReference type="ARBA" id="ARBA00022475"/>
    </source>
</evidence>
<feature type="region of interest" description="Disordered" evidence="12">
    <location>
        <begin position="493"/>
        <end position="567"/>
    </location>
</feature>
<evidence type="ECO:0000256" key="11">
    <source>
        <dbReference type="ARBA" id="ARBA00023136"/>
    </source>
</evidence>
<evidence type="ECO:0000259" key="14">
    <source>
        <dbReference type="Pfam" id="PF01435"/>
    </source>
</evidence>
<comment type="caution">
    <text evidence="15">The sequence shown here is derived from an EMBL/GenBank/DDBJ whole genome shotgun (WGS) entry which is preliminary data.</text>
</comment>
<dbReference type="GO" id="GO:0005886">
    <property type="term" value="C:plasma membrane"/>
    <property type="evidence" value="ECO:0007669"/>
    <property type="project" value="UniProtKB-SubCell"/>
</dbReference>
<sequence length="567" mass="60127">MTTAFRAVLAFTLLAGFYVLVGLILAAAVFFDVLLIVDFHANALKFAIVLTLAAGALVRALFMVSRRQGGDQPGVPVGREHEPVLWQTVEELAQRVRTAPPDEIRLVAEVNAAVSEDTRWLGMRATRRRMFIGLPLLQTLTVDEMRAVLGHELGHYSGAHTRLGAPVYRGRVSLIATVQGLGNHPFVQRLFTWYAKLYFRVSQAVSRKQELEADQFAVAISGRQAMAGALRKIHATAAGWDLYVGGYLSMTGAGGARPASVFGGFHALMSDPERQAAIAKLGEEPEEVSPYDSHPSLSERLAAIEHLPEPPHVPDPRSALTLLRDANVAVQAVEQSMWTPQALQELRPVSWEELVSAGMYAARNADALHDLAVAGQRVMGAAQPYLDAAFEAIARGRQAELEAALREQGWKPSETLLAGVLGQALEAVLIQFGQARWTLSWSGPARLLFDDGEEVALSEYAAQVAANPAAVPGLRQWLGDQGMRADYIPVREPAASPADASPALPPGPPSDAPSAAPVGAPAEMPPGVPAGMPSGGPWSAPSDAPSSAPLGAPTDAPSGPGQGGQAS</sequence>
<evidence type="ECO:0000256" key="4">
    <source>
        <dbReference type="ARBA" id="ARBA00022670"/>
    </source>
</evidence>
<dbReference type="GO" id="GO:0006508">
    <property type="term" value="P:proteolysis"/>
    <property type="evidence" value="ECO:0007669"/>
    <property type="project" value="UniProtKB-KW"/>
</dbReference>
<dbReference type="PANTHER" id="PTHR43221">
    <property type="entry name" value="PROTEASE HTPX"/>
    <property type="match status" value="1"/>
</dbReference>
<feature type="compositionally biased region" description="Low complexity" evidence="12">
    <location>
        <begin position="512"/>
        <end position="522"/>
    </location>
</feature>